<feature type="compositionally biased region" description="Low complexity" evidence="1">
    <location>
        <begin position="452"/>
        <end position="470"/>
    </location>
</feature>
<feature type="compositionally biased region" description="Low complexity" evidence="1">
    <location>
        <begin position="252"/>
        <end position="268"/>
    </location>
</feature>
<dbReference type="AlphaFoldDB" id="A0A1S7UIF6"/>
<feature type="region of interest" description="Disordered" evidence="1">
    <location>
        <begin position="308"/>
        <end position="327"/>
    </location>
</feature>
<feature type="compositionally biased region" description="Basic and acidic residues" evidence="1">
    <location>
        <begin position="174"/>
        <end position="184"/>
    </location>
</feature>
<dbReference type="EMBL" id="DF977446">
    <property type="protein sequence ID" value="GAP82692.2"/>
    <property type="molecule type" value="Genomic_DNA"/>
</dbReference>
<name>A0A1S7UIF6_ROSNE</name>
<proteinExistence type="predicted"/>
<dbReference type="OrthoDB" id="10678753at2759"/>
<feature type="region of interest" description="Disordered" evidence="1">
    <location>
        <begin position="395"/>
        <end position="415"/>
    </location>
</feature>
<feature type="compositionally biased region" description="Polar residues" evidence="1">
    <location>
        <begin position="225"/>
        <end position="247"/>
    </location>
</feature>
<protein>
    <submittedName>
        <fullName evidence="2">Uncharacterized protein</fullName>
    </submittedName>
</protein>
<sequence length="642" mass="67565">MPPKLRIRGTAPSNSIASGAAAPNSGMPEGAASGPIAPDDASNSIASEPAAPNPIALGAAVPDSNTPEGAAPNSGTADEAAPNPIAPGNHDEYTKVISRKTRCNLCGRSSSRCVYVCNTCQHATCRTCYKHKEFDANHNLEHLPLDWSYLYEGKVRGGEDRHQPAGELVENLVEEPREKRKREDGDDEEDETGQNLPMAKRPKLGHGTAQSDLINGLNHLDVNDDSLSSTPRAGSELSKTQTPNEHTGTFHGEGTSGVTGSSGYQVGGWTINNPKAGEAPSGVVGPSATRPDRLEKAVVNNQKASEALSGIAGASSSSGIRSDGPAAINNQKAGEALSSMAGAFDPSATPLDDLAVANNQKASEALSSMAGAFDPSATPLDELAVDDNQMAIEAPSSIAGNSGSPDTPLDGPAAVGNQKVDEELSSIARSSSSSNTRSDELAMANNQKIGEGLSSVSGPSDSAGSSGASSERYIDMDWMRPPAAQGANDGNLPSTGADIHKRWNSHAFPGANARAMVNCLTETGRKAVRNCATMAHTYTDSDTPSYLSELKETLLRADAWVIHNRQEFERQFKVLRSVVHHWNASDVILREKRVSDTQALSVLEYSYSVKTNTMGMPNGSLWIFLVEGMRQALRDGDTGGYY</sequence>
<keyword evidence="3" id="KW-1185">Reference proteome</keyword>
<evidence type="ECO:0000313" key="2">
    <source>
        <dbReference type="EMBL" id="GAP82692.2"/>
    </source>
</evidence>
<accession>A0A1S7UIF6</accession>
<feature type="region of interest" description="Disordered" evidence="1">
    <location>
        <begin position="450"/>
        <end position="470"/>
    </location>
</feature>
<feature type="compositionally biased region" description="Low complexity" evidence="1">
    <location>
        <begin position="308"/>
        <end position="324"/>
    </location>
</feature>
<evidence type="ECO:0000256" key="1">
    <source>
        <dbReference type="SAM" id="MobiDB-lite"/>
    </source>
</evidence>
<reference evidence="2" key="1">
    <citation type="submission" date="2016-03" db="EMBL/GenBank/DDBJ databases">
        <title>Draft genome sequence of Rosellinia necatrix.</title>
        <authorList>
            <person name="Kanematsu S."/>
        </authorList>
    </citation>
    <scope>NUCLEOTIDE SEQUENCE [LARGE SCALE GENOMIC DNA]</scope>
    <source>
        <strain evidence="2">W97</strain>
    </source>
</reference>
<organism evidence="2">
    <name type="scientific">Rosellinia necatrix</name>
    <name type="common">White root-rot fungus</name>
    <dbReference type="NCBI Taxonomy" id="77044"/>
    <lineage>
        <taxon>Eukaryota</taxon>
        <taxon>Fungi</taxon>
        <taxon>Dikarya</taxon>
        <taxon>Ascomycota</taxon>
        <taxon>Pezizomycotina</taxon>
        <taxon>Sordariomycetes</taxon>
        <taxon>Xylariomycetidae</taxon>
        <taxon>Xylariales</taxon>
        <taxon>Xylariaceae</taxon>
        <taxon>Rosellinia</taxon>
    </lineage>
</organism>
<feature type="region of interest" description="Disordered" evidence="1">
    <location>
        <begin position="1"/>
        <end position="91"/>
    </location>
</feature>
<evidence type="ECO:0000313" key="3">
    <source>
        <dbReference type="Proteomes" id="UP000054516"/>
    </source>
</evidence>
<gene>
    <name evidence="2" type="ORF">SAMD00023353_0102240</name>
</gene>
<feature type="region of interest" description="Disordered" evidence="1">
    <location>
        <begin position="157"/>
        <end position="292"/>
    </location>
</feature>
<dbReference type="Proteomes" id="UP000054516">
    <property type="component" value="Unassembled WGS sequence"/>
</dbReference>